<sequence>MQVLTIMERNGDGQYGDDIPIGKGDCCKVFNDPIHKHMQIDRLCLDILDTPQMQRLRDIRQLGGVHYVFSSANHTRLEHSLGVCYLAGEMVRHLREKQGPEIDISDFDVNAVKIAVGVGKRTEKLDVLHVLHGEVVATGPIDA</sequence>
<dbReference type="Gene3D" id="1.10.3210.10">
    <property type="entry name" value="Hypothetical protein af1432"/>
    <property type="match status" value="1"/>
</dbReference>
<accession>A0A388KCA6</accession>
<evidence type="ECO:0000313" key="2">
    <source>
        <dbReference type="Proteomes" id="UP000265515"/>
    </source>
</evidence>
<gene>
    <name evidence="1" type="ORF">CBR_g830</name>
</gene>
<dbReference type="InterPro" id="IPR050135">
    <property type="entry name" value="dGTPase-like"/>
</dbReference>
<dbReference type="GO" id="GO:0006203">
    <property type="term" value="P:dGTP catabolic process"/>
    <property type="evidence" value="ECO:0007669"/>
    <property type="project" value="TreeGrafter"/>
</dbReference>
<dbReference type="GO" id="GO:0008832">
    <property type="term" value="F:dGTPase activity"/>
    <property type="evidence" value="ECO:0007669"/>
    <property type="project" value="TreeGrafter"/>
</dbReference>
<reference evidence="1 2" key="1">
    <citation type="journal article" date="2018" name="Cell">
        <title>The Chara Genome: Secondary Complexity and Implications for Plant Terrestrialization.</title>
        <authorList>
            <person name="Nishiyama T."/>
            <person name="Sakayama H."/>
            <person name="Vries J.D."/>
            <person name="Buschmann H."/>
            <person name="Saint-Marcoux D."/>
            <person name="Ullrich K.K."/>
            <person name="Haas F.B."/>
            <person name="Vanderstraeten L."/>
            <person name="Becker D."/>
            <person name="Lang D."/>
            <person name="Vosolsobe S."/>
            <person name="Rombauts S."/>
            <person name="Wilhelmsson P.K.I."/>
            <person name="Janitza P."/>
            <person name="Kern R."/>
            <person name="Heyl A."/>
            <person name="Rumpler F."/>
            <person name="Villalobos L.I.A.C."/>
            <person name="Clay J.M."/>
            <person name="Skokan R."/>
            <person name="Toyoda A."/>
            <person name="Suzuki Y."/>
            <person name="Kagoshima H."/>
            <person name="Schijlen E."/>
            <person name="Tajeshwar N."/>
            <person name="Catarino B."/>
            <person name="Hetherington A.J."/>
            <person name="Saltykova A."/>
            <person name="Bonnot C."/>
            <person name="Breuninger H."/>
            <person name="Symeonidi A."/>
            <person name="Radhakrishnan G.V."/>
            <person name="Van Nieuwerburgh F."/>
            <person name="Deforce D."/>
            <person name="Chang C."/>
            <person name="Karol K.G."/>
            <person name="Hedrich R."/>
            <person name="Ulvskov P."/>
            <person name="Glockner G."/>
            <person name="Delwiche C.F."/>
            <person name="Petrasek J."/>
            <person name="Van de Peer Y."/>
            <person name="Friml J."/>
            <person name="Beilby M."/>
            <person name="Dolan L."/>
            <person name="Kohara Y."/>
            <person name="Sugano S."/>
            <person name="Fujiyama A."/>
            <person name="Delaux P.-M."/>
            <person name="Quint M."/>
            <person name="TheiBen G."/>
            <person name="Hagemann M."/>
            <person name="Harholt J."/>
            <person name="Dunand C."/>
            <person name="Zachgo S."/>
            <person name="Langdale J."/>
            <person name="Maumus F."/>
            <person name="Straeten D.V.D."/>
            <person name="Gould S.B."/>
            <person name="Rensing S.A."/>
        </authorList>
    </citation>
    <scope>NUCLEOTIDE SEQUENCE [LARGE SCALE GENOMIC DNA]</scope>
    <source>
        <strain evidence="1 2">S276</strain>
    </source>
</reference>
<evidence type="ECO:0008006" key="3">
    <source>
        <dbReference type="Google" id="ProtNLM"/>
    </source>
</evidence>
<proteinExistence type="predicted"/>
<dbReference type="GO" id="GO:0005634">
    <property type="term" value="C:nucleus"/>
    <property type="evidence" value="ECO:0007669"/>
    <property type="project" value="TreeGrafter"/>
</dbReference>
<comment type="caution">
    <text evidence="1">The sequence shown here is derived from an EMBL/GenBank/DDBJ whole genome shotgun (WGS) entry which is preliminary data.</text>
</comment>
<dbReference type="STRING" id="69332.A0A388KCA6"/>
<protein>
    <recommendedName>
        <fullName evidence="3">HD domain-containing protein</fullName>
    </recommendedName>
</protein>
<dbReference type="PANTHER" id="PTHR11373:SF4">
    <property type="entry name" value="DEOXYNUCLEOSIDE TRIPHOSPHATE TRIPHOSPHOHYDROLASE SAMHD1"/>
    <property type="match status" value="1"/>
</dbReference>
<name>A0A388KCA6_CHABU</name>
<dbReference type="AlphaFoldDB" id="A0A388KCA6"/>
<dbReference type="PANTHER" id="PTHR11373">
    <property type="entry name" value="DEOXYNUCLEOSIDE TRIPHOSPHATE TRIPHOSPHOHYDROLASE"/>
    <property type="match status" value="1"/>
</dbReference>
<dbReference type="SUPFAM" id="SSF109604">
    <property type="entry name" value="HD-domain/PDEase-like"/>
    <property type="match status" value="1"/>
</dbReference>
<evidence type="ECO:0000313" key="1">
    <source>
        <dbReference type="EMBL" id="GBG67702.1"/>
    </source>
</evidence>
<keyword evidence="2" id="KW-1185">Reference proteome</keyword>
<dbReference type="OrthoDB" id="9991235at2759"/>
<dbReference type="Proteomes" id="UP000265515">
    <property type="component" value="Unassembled WGS sequence"/>
</dbReference>
<organism evidence="1 2">
    <name type="scientific">Chara braunii</name>
    <name type="common">Braun's stonewort</name>
    <dbReference type="NCBI Taxonomy" id="69332"/>
    <lineage>
        <taxon>Eukaryota</taxon>
        <taxon>Viridiplantae</taxon>
        <taxon>Streptophyta</taxon>
        <taxon>Charophyceae</taxon>
        <taxon>Charales</taxon>
        <taxon>Characeae</taxon>
        <taxon>Chara</taxon>
    </lineage>
</organism>
<dbReference type="Gramene" id="GBG67702">
    <property type="protein sequence ID" value="GBG67702"/>
    <property type="gene ID" value="CBR_g830"/>
</dbReference>
<dbReference type="EMBL" id="BFEA01000091">
    <property type="protein sequence ID" value="GBG67702.1"/>
    <property type="molecule type" value="Genomic_DNA"/>
</dbReference>